<dbReference type="OrthoDB" id="2329786at2"/>
<keyword evidence="1" id="KW-0175">Coiled coil</keyword>
<feature type="compositionally biased region" description="Acidic residues" evidence="2">
    <location>
        <begin position="233"/>
        <end position="254"/>
    </location>
</feature>
<keyword evidence="4" id="KW-1185">Reference proteome</keyword>
<evidence type="ECO:0000256" key="1">
    <source>
        <dbReference type="SAM" id="Coils"/>
    </source>
</evidence>
<protein>
    <submittedName>
        <fullName evidence="3">Uncharacterized protein</fullName>
    </submittedName>
</protein>
<sequence length="482" mass="55198">MVRIDSIATPTRFEKVEQDMTDDGRFQKVKIYVAYTGENLNNSVFSEEVLLDAAKTLPYVPILGYIKADGKDEDFGGHEKQYKLNEDGTVKIEFNTKAYGFVAEDNDAHMETSGGKDWLVCYGYLWTRFTDSIDIFDESGGTKGHSMEIIDADAYVDSEGRVVFTKAKFSGLCILGDGATPAMTGSTISTNFSNDKIQNDIREMIKEFTKEKGVELMSAKDLNKDVDNKENEVVDNEVGNEEESENTTEVTSEEETAKNKDKVEDNNKENEDEDSKKGDKEKDKKNEKSQFELSFEDTRNKLYAVLNDNSSDLYYSIFETFDGYFMCALYDWDSDADTRYFKINYSISDNEEVTVDLQNKVEVFPIYATKEEKDNIENNRTKVTELQEELANLQAYQRGEEMSLKEEMLNKVEERLGNEQINRIKGQFEKLTPKEVEKEIAYAIFQNEKDAKKEGATVFTRNNVVEQKGKYGPEVDKYFVKK</sequence>
<dbReference type="RefSeq" id="WP_057868707.1">
    <property type="nucleotide sequence ID" value="NZ_AZDX01000003.1"/>
</dbReference>
<accession>A0A0R1MIT9</accession>
<comment type="caution">
    <text evidence="3">The sequence shown here is derived from an EMBL/GenBank/DDBJ whole genome shotgun (WGS) entry which is preliminary data.</text>
</comment>
<feature type="region of interest" description="Disordered" evidence="2">
    <location>
        <begin position="219"/>
        <end position="290"/>
    </location>
</feature>
<feature type="compositionally biased region" description="Basic and acidic residues" evidence="2">
    <location>
        <begin position="255"/>
        <end position="290"/>
    </location>
</feature>
<proteinExistence type="predicted"/>
<feature type="coiled-coil region" evidence="1">
    <location>
        <begin position="369"/>
        <end position="396"/>
    </location>
</feature>
<name>A0A0R1MIT9_9LACO</name>
<evidence type="ECO:0000256" key="2">
    <source>
        <dbReference type="SAM" id="MobiDB-lite"/>
    </source>
</evidence>
<dbReference type="GeneID" id="98309619"/>
<feature type="compositionally biased region" description="Basic and acidic residues" evidence="2">
    <location>
        <begin position="221"/>
        <end position="232"/>
    </location>
</feature>
<dbReference type="PATRIC" id="fig|1423759.3.peg.1041"/>
<reference evidence="3 4" key="1">
    <citation type="journal article" date="2015" name="Genome Announc.">
        <title>Expanding the biotechnology potential of lactobacilli through comparative genomics of 213 strains and associated genera.</title>
        <authorList>
            <person name="Sun Z."/>
            <person name="Harris H.M."/>
            <person name="McCann A."/>
            <person name="Guo C."/>
            <person name="Argimon S."/>
            <person name="Zhang W."/>
            <person name="Yang X."/>
            <person name="Jeffery I.B."/>
            <person name="Cooney J.C."/>
            <person name="Kagawa T.F."/>
            <person name="Liu W."/>
            <person name="Song Y."/>
            <person name="Salvetti E."/>
            <person name="Wrobel A."/>
            <person name="Rasinkangas P."/>
            <person name="Parkhill J."/>
            <person name="Rea M.C."/>
            <person name="O'Sullivan O."/>
            <person name="Ritari J."/>
            <person name="Douillard F.P."/>
            <person name="Paul Ross R."/>
            <person name="Yang R."/>
            <person name="Briner A.E."/>
            <person name="Felis G.E."/>
            <person name="de Vos W.M."/>
            <person name="Barrangou R."/>
            <person name="Klaenhammer T.R."/>
            <person name="Caufield P.W."/>
            <person name="Cui Y."/>
            <person name="Zhang H."/>
            <person name="O'Toole P.W."/>
        </authorList>
    </citation>
    <scope>NUCLEOTIDE SEQUENCE [LARGE SCALE GENOMIC DNA]</scope>
    <source>
        <strain evidence="3 4">DSM 19519</strain>
    </source>
</reference>
<evidence type="ECO:0000313" key="3">
    <source>
        <dbReference type="EMBL" id="KRL07919.1"/>
    </source>
</evidence>
<dbReference type="EMBL" id="AZDX01000003">
    <property type="protein sequence ID" value="KRL07919.1"/>
    <property type="molecule type" value="Genomic_DNA"/>
</dbReference>
<dbReference type="AlphaFoldDB" id="A0A0R1MIT9"/>
<gene>
    <name evidence="3" type="ORF">FC92_GL000986</name>
</gene>
<evidence type="ECO:0000313" key="4">
    <source>
        <dbReference type="Proteomes" id="UP000051448"/>
    </source>
</evidence>
<dbReference type="STRING" id="1423759.FC92_GL000986"/>
<organism evidence="3 4">
    <name type="scientific">Liquorilactobacillus hordei DSM 19519</name>
    <dbReference type="NCBI Taxonomy" id="1423759"/>
    <lineage>
        <taxon>Bacteria</taxon>
        <taxon>Bacillati</taxon>
        <taxon>Bacillota</taxon>
        <taxon>Bacilli</taxon>
        <taxon>Lactobacillales</taxon>
        <taxon>Lactobacillaceae</taxon>
        <taxon>Liquorilactobacillus</taxon>
    </lineage>
</organism>
<dbReference type="Proteomes" id="UP000051448">
    <property type="component" value="Unassembled WGS sequence"/>
</dbReference>